<gene>
    <name evidence="1" type="ORF">SAMN05444920_12741</name>
</gene>
<protein>
    <submittedName>
        <fullName evidence="1">Uncharacterized protein</fullName>
    </submittedName>
</protein>
<reference evidence="1 2" key="1">
    <citation type="submission" date="2016-10" db="EMBL/GenBank/DDBJ databases">
        <authorList>
            <person name="de Groot N.N."/>
        </authorList>
    </citation>
    <scope>NUCLEOTIDE SEQUENCE [LARGE SCALE GENOMIC DNA]</scope>
    <source>
        <strain evidence="1 2">CGMCC 4.7037</strain>
    </source>
</reference>
<dbReference type="EMBL" id="FNVT01000027">
    <property type="protein sequence ID" value="SEH02503.1"/>
    <property type="molecule type" value="Genomic_DNA"/>
</dbReference>
<organism evidence="1 2">
    <name type="scientific">Nonomuraea solani</name>
    <dbReference type="NCBI Taxonomy" id="1144553"/>
    <lineage>
        <taxon>Bacteria</taxon>
        <taxon>Bacillati</taxon>
        <taxon>Actinomycetota</taxon>
        <taxon>Actinomycetes</taxon>
        <taxon>Streptosporangiales</taxon>
        <taxon>Streptosporangiaceae</taxon>
        <taxon>Nonomuraea</taxon>
    </lineage>
</organism>
<dbReference type="AlphaFoldDB" id="A0A1H6EYQ1"/>
<name>A0A1H6EYQ1_9ACTN</name>
<evidence type="ECO:0000313" key="1">
    <source>
        <dbReference type="EMBL" id="SEH02503.1"/>
    </source>
</evidence>
<dbReference type="Proteomes" id="UP000236732">
    <property type="component" value="Unassembled WGS sequence"/>
</dbReference>
<evidence type="ECO:0000313" key="2">
    <source>
        <dbReference type="Proteomes" id="UP000236732"/>
    </source>
</evidence>
<sequence>MPALVKKGSALEPAAMLGKEKVLLIAGRWSRPTFHSYDLRTKKFRTLGTAPKWTDCSACFELRSVATSETRIVWTVGVYRSEPWNAGKRHVELWTMPRSGGDMKLVTWLTGHDELPMDDELSIAGDDAVWRGGSHAYRVPLGGGPAQRLSVAERKAPEFPGLESLATQCGREWCVGMVPSRRYALTELAVLRKDGSDRRKVVAAYGKPLMNDRFGLFGGPYIGDVYDGDNPGPQPVLYDRCTDTTARIGGLLKEDPGYEMRTGGETAAAPDEPILYWTSPDRKSWTVLDLSRIPDSPCQGGSVSTE</sequence>
<proteinExistence type="predicted"/>
<accession>A0A1H6EYQ1</accession>
<keyword evidence="2" id="KW-1185">Reference proteome</keyword>